<protein>
    <submittedName>
        <fullName evidence="1">Uncharacterized protein</fullName>
    </submittedName>
</protein>
<reference evidence="1" key="1">
    <citation type="submission" date="2018-06" db="EMBL/GenBank/DDBJ databases">
        <authorList>
            <person name="Zhirakovskaya E."/>
        </authorList>
    </citation>
    <scope>NUCLEOTIDE SEQUENCE</scope>
</reference>
<accession>A0A3B0YF80</accession>
<name>A0A3B0YF80_9ZZZZ</name>
<evidence type="ECO:0000313" key="1">
    <source>
        <dbReference type="EMBL" id="VAW75420.1"/>
    </source>
</evidence>
<gene>
    <name evidence="1" type="ORF">MNBD_GAMMA12-1005</name>
</gene>
<feature type="non-terminal residue" evidence="1">
    <location>
        <position position="73"/>
    </location>
</feature>
<proteinExistence type="predicted"/>
<dbReference type="EMBL" id="UOFL01000080">
    <property type="protein sequence ID" value="VAW75420.1"/>
    <property type="molecule type" value="Genomic_DNA"/>
</dbReference>
<sequence>MASKVEIITPEKLASMHTGTLMSRRATLLKCEETCGQPNRVEFDNNSVVSETGIIEFKDTPEWQSAYQELKDV</sequence>
<organism evidence="1">
    <name type="scientific">hydrothermal vent metagenome</name>
    <dbReference type="NCBI Taxonomy" id="652676"/>
    <lineage>
        <taxon>unclassified sequences</taxon>
        <taxon>metagenomes</taxon>
        <taxon>ecological metagenomes</taxon>
    </lineage>
</organism>
<dbReference type="AlphaFoldDB" id="A0A3B0YF80"/>